<evidence type="ECO:0000313" key="2">
    <source>
        <dbReference type="Proteomes" id="UP000283260"/>
    </source>
</evidence>
<reference evidence="1 2" key="1">
    <citation type="submission" date="2016-10" db="EMBL/GenBank/DDBJ databases">
        <title>Comparative genome analysis of multiple Pseudomonas spp. focuses on biocontrol and plant growth promoting traits.</title>
        <authorList>
            <person name="Tao X.-Y."/>
            <person name="Taylor C.G."/>
        </authorList>
    </citation>
    <scope>NUCLEOTIDE SEQUENCE [LARGE SCALE GENOMIC DNA]</scope>
    <source>
        <strain evidence="1 2">94G2</strain>
    </source>
</reference>
<organism evidence="1 2">
    <name type="scientific">Pseudomonas frederiksbergensis</name>
    <dbReference type="NCBI Taxonomy" id="104087"/>
    <lineage>
        <taxon>Bacteria</taxon>
        <taxon>Pseudomonadati</taxon>
        <taxon>Pseudomonadota</taxon>
        <taxon>Gammaproteobacteria</taxon>
        <taxon>Pseudomonadales</taxon>
        <taxon>Pseudomonadaceae</taxon>
        <taxon>Pseudomonas</taxon>
    </lineage>
</organism>
<accession>A0A423JF61</accession>
<comment type="caution">
    <text evidence="1">The sequence shown here is derived from an EMBL/GenBank/DDBJ whole genome shotgun (WGS) entry which is preliminary data.</text>
</comment>
<dbReference type="AlphaFoldDB" id="A0A423JF61"/>
<evidence type="ECO:0000313" key="1">
    <source>
        <dbReference type="EMBL" id="RON36331.1"/>
    </source>
</evidence>
<keyword evidence="1" id="KW-0808">Transferase</keyword>
<dbReference type="SUPFAM" id="SSF53756">
    <property type="entry name" value="UDP-Glycosyltransferase/glycogen phosphorylase"/>
    <property type="match status" value="1"/>
</dbReference>
<protein>
    <submittedName>
        <fullName evidence="1">Glycosyl transferase</fullName>
    </submittedName>
</protein>
<gene>
    <name evidence="1" type="ORF">BK661_02790</name>
</gene>
<name>A0A423JF61_9PSED</name>
<dbReference type="Gene3D" id="3.40.50.2000">
    <property type="entry name" value="Glycogen Phosphorylase B"/>
    <property type="match status" value="1"/>
</dbReference>
<dbReference type="RefSeq" id="WP_123494504.1">
    <property type="nucleotide sequence ID" value="NZ_MOBL01000003.1"/>
</dbReference>
<proteinExistence type="predicted"/>
<dbReference type="EMBL" id="MOBL01000003">
    <property type="protein sequence ID" value="RON36331.1"/>
    <property type="molecule type" value="Genomic_DNA"/>
</dbReference>
<dbReference type="GO" id="GO:0016740">
    <property type="term" value="F:transferase activity"/>
    <property type="evidence" value="ECO:0007669"/>
    <property type="project" value="UniProtKB-KW"/>
</dbReference>
<dbReference type="Proteomes" id="UP000283260">
    <property type="component" value="Unassembled WGS sequence"/>
</dbReference>
<sequence>MPLIYLSPVPWNSFAQRPQKFVRWFHEVTGDKVLWVEPYPSRFPSLSDLKKRSVSDRTEEDRDESWLTLLKPGALPIEPLPGSGMINGTLIWKAALAKIKAFATQPDTLLVIGKPTVFALELMKALPDIESVYDAMDDFPSFYKGWSKHAMGRREQTIARQVTHLIVSSTVLKHKWASVRSDIHVIPNALDAELLPQPKMTASRDQGRILGYVGTIGAWFDWQWIITLAKARPHDTVRLIGPLFNAPQFAIPENIELLPACSHQQALNSMLEFDVALIPFLKTPLTASVDPIKYYEFKALGLPVISTDFGEMTFRSGEKGVFLTSENNALSEHVDQALMYKAVRDEIEQFRAENSWHRRFSNIPFIKQKNLAP</sequence>